<feature type="domain" description="ChlI/MoxR AAA lid" evidence="6">
    <location>
        <begin position="171"/>
        <end position="216"/>
    </location>
</feature>
<feature type="non-terminal residue" evidence="7">
    <location>
        <position position="1"/>
    </location>
</feature>
<dbReference type="RefSeq" id="WP_058625481.1">
    <property type="nucleotide sequence ID" value="NZ_LDRT01000274.1"/>
</dbReference>
<accession>A0A147EDQ9</accession>
<feature type="non-terminal residue" evidence="7">
    <location>
        <position position="235"/>
    </location>
</feature>
<reference evidence="7 8" key="1">
    <citation type="journal article" date="2016" name="Front. Microbiol.">
        <title>Genomic Resource of Rice Seed Associated Bacteria.</title>
        <authorList>
            <person name="Midha S."/>
            <person name="Bansal K."/>
            <person name="Sharma S."/>
            <person name="Kumar N."/>
            <person name="Patil P.P."/>
            <person name="Chaudhry V."/>
            <person name="Patil P.B."/>
        </authorList>
    </citation>
    <scope>NUCLEOTIDE SEQUENCE [LARGE SCALE GENOMIC DNA]</scope>
    <source>
        <strain evidence="7 8">NS220</strain>
    </source>
</reference>
<dbReference type="EMBL" id="LDRT01000274">
    <property type="protein sequence ID" value="KTR82466.1"/>
    <property type="molecule type" value="Genomic_DNA"/>
</dbReference>
<evidence type="ECO:0000256" key="2">
    <source>
        <dbReference type="ARBA" id="ARBA00022741"/>
    </source>
</evidence>
<dbReference type="InterPro" id="IPR045006">
    <property type="entry name" value="CHLI-like"/>
</dbReference>
<evidence type="ECO:0000313" key="7">
    <source>
        <dbReference type="EMBL" id="KTR82466.1"/>
    </source>
</evidence>
<dbReference type="InterPro" id="IPR025943">
    <property type="entry name" value="Sigma_54_int_dom_ATP-bd_2"/>
</dbReference>
<sequence length="235" mass="25437">PVVDLPLGASEDRVLGSIDIDRALRGELAYAPGLLAAAHGGILYIDEVNLLDDYLVDLLLDVAASGVNTVERDGLSHTHPARFVLVGSGNPEEGELRPQLEDRFGLSTPVETITEVEQRWEIVRRRLSFERDPEAFTADWADREERLAARIVRARERCADLVLSDDVLGAAVRICVDTRAVGHRAELVLVRAARAAAALAGRPEVTVHDLAAVAVAAPPSPLPPPSDRHRVHTAI</sequence>
<feature type="domain" description="Magnesium chelatase ChlI-like catalytic" evidence="5">
    <location>
        <begin position="28"/>
        <end position="92"/>
    </location>
</feature>
<comment type="caution">
    <text evidence="7">The sequence shown here is derived from an EMBL/GenBank/DDBJ whole genome shotgun (WGS) entry which is preliminary data.</text>
</comment>
<evidence type="ECO:0000256" key="3">
    <source>
        <dbReference type="ARBA" id="ARBA00022840"/>
    </source>
</evidence>
<evidence type="ECO:0000256" key="1">
    <source>
        <dbReference type="ARBA" id="ARBA00005799"/>
    </source>
</evidence>
<evidence type="ECO:0000259" key="6">
    <source>
        <dbReference type="Pfam" id="PF17863"/>
    </source>
</evidence>
<dbReference type="Gene3D" id="3.40.50.300">
    <property type="entry name" value="P-loop containing nucleotide triphosphate hydrolases"/>
    <property type="match status" value="1"/>
</dbReference>
<dbReference type="InterPro" id="IPR027417">
    <property type="entry name" value="P-loop_NTPase"/>
</dbReference>
<dbReference type="AlphaFoldDB" id="A0A147EDQ9"/>
<keyword evidence="2" id="KW-0547">Nucleotide-binding</keyword>
<dbReference type="Proteomes" id="UP000075025">
    <property type="component" value="Unassembled WGS sequence"/>
</dbReference>
<keyword evidence="3" id="KW-0067">ATP-binding</keyword>
<dbReference type="GO" id="GO:0005524">
    <property type="term" value="F:ATP binding"/>
    <property type="evidence" value="ECO:0007669"/>
    <property type="project" value="UniProtKB-KW"/>
</dbReference>
<dbReference type="Pfam" id="PF17863">
    <property type="entry name" value="AAA_lid_2"/>
    <property type="match status" value="1"/>
</dbReference>
<comment type="similarity">
    <text evidence="1">Belongs to the Mg-chelatase subunits D/I family.</text>
</comment>
<organism evidence="7 8">
    <name type="scientific">Microbacterium testaceum</name>
    <name type="common">Aureobacterium testaceum</name>
    <name type="synonym">Brevibacterium testaceum</name>
    <dbReference type="NCBI Taxonomy" id="2033"/>
    <lineage>
        <taxon>Bacteria</taxon>
        <taxon>Bacillati</taxon>
        <taxon>Actinomycetota</taxon>
        <taxon>Actinomycetes</taxon>
        <taxon>Micrococcales</taxon>
        <taxon>Microbacteriaceae</taxon>
        <taxon>Microbacterium</taxon>
    </lineage>
</organism>
<gene>
    <name evidence="7" type="ORF">NS220_19045</name>
</gene>
<evidence type="ECO:0000313" key="8">
    <source>
        <dbReference type="Proteomes" id="UP000075025"/>
    </source>
</evidence>
<dbReference type="Pfam" id="PF01078">
    <property type="entry name" value="Mg_chelatase"/>
    <property type="match status" value="1"/>
</dbReference>
<dbReference type="OrthoDB" id="9775079at2"/>
<protein>
    <recommendedName>
        <fullName evidence="4">Mg-protoporphyrin IX chelatase</fullName>
    </recommendedName>
</protein>
<evidence type="ECO:0000256" key="4">
    <source>
        <dbReference type="ARBA" id="ARBA00030759"/>
    </source>
</evidence>
<dbReference type="PANTHER" id="PTHR32039">
    <property type="entry name" value="MAGNESIUM-CHELATASE SUBUNIT CHLI"/>
    <property type="match status" value="1"/>
</dbReference>
<dbReference type="PANTHER" id="PTHR32039:SF9">
    <property type="entry name" value="MAGNESIUM-CHELATASE SUBUNIT CHLI-2, CHLOROPLASTIC"/>
    <property type="match status" value="1"/>
</dbReference>
<dbReference type="InterPro" id="IPR041628">
    <property type="entry name" value="ChlI/MoxR_AAA_lid"/>
</dbReference>
<evidence type="ECO:0000259" key="5">
    <source>
        <dbReference type="Pfam" id="PF01078"/>
    </source>
</evidence>
<proteinExistence type="inferred from homology"/>
<dbReference type="PATRIC" id="fig|2033.6.peg.2015"/>
<name>A0A147EDQ9_MICTE</name>
<dbReference type="SUPFAM" id="SSF52540">
    <property type="entry name" value="P-loop containing nucleoside triphosphate hydrolases"/>
    <property type="match status" value="1"/>
</dbReference>
<dbReference type="PROSITE" id="PS00676">
    <property type="entry name" value="SIGMA54_INTERACT_2"/>
    <property type="match status" value="1"/>
</dbReference>
<dbReference type="Gene3D" id="1.10.8.80">
    <property type="entry name" value="Magnesium chelatase subunit I, C-Terminal domain"/>
    <property type="match status" value="1"/>
</dbReference>
<dbReference type="InterPro" id="IPR000523">
    <property type="entry name" value="Mg_chelatse_chII-like_cat_dom"/>
</dbReference>